<accession>T1GM95</accession>
<dbReference type="AlphaFoldDB" id="T1GM95"/>
<dbReference type="HOGENOM" id="CLU_2963409_0_0_1"/>
<proteinExistence type="predicted"/>
<evidence type="ECO:0000313" key="2">
    <source>
        <dbReference type="Proteomes" id="UP000015102"/>
    </source>
</evidence>
<evidence type="ECO:0000313" key="1">
    <source>
        <dbReference type="EnsemblMetazoa" id="MESCA004664-PA"/>
    </source>
</evidence>
<dbReference type="EMBL" id="CAQQ02390004">
    <property type="status" value="NOT_ANNOTATED_CDS"/>
    <property type="molecule type" value="Genomic_DNA"/>
</dbReference>
<name>T1GM95_MEGSC</name>
<dbReference type="Proteomes" id="UP000015102">
    <property type="component" value="Unassembled WGS sequence"/>
</dbReference>
<reference evidence="2" key="1">
    <citation type="submission" date="2013-02" db="EMBL/GenBank/DDBJ databases">
        <authorList>
            <person name="Hughes D."/>
        </authorList>
    </citation>
    <scope>NUCLEOTIDE SEQUENCE</scope>
    <source>
        <strain>Durham</strain>
        <strain evidence="2">NC isolate 2 -- Noor lab</strain>
    </source>
</reference>
<protein>
    <submittedName>
        <fullName evidence="1">Uncharacterized protein</fullName>
    </submittedName>
</protein>
<dbReference type="EnsemblMetazoa" id="MESCA004664-RA">
    <property type="protein sequence ID" value="MESCA004664-PA"/>
    <property type="gene ID" value="MESCA004664"/>
</dbReference>
<organism evidence="1 2">
    <name type="scientific">Megaselia scalaris</name>
    <name type="common">Humpbacked fly</name>
    <name type="synonym">Phora scalaris</name>
    <dbReference type="NCBI Taxonomy" id="36166"/>
    <lineage>
        <taxon>Eukaryota</taxon>
        <taxon>Metazoa</taxon>
        <taxon>Ecdysozoa</taxon>
        <taxon>Arthropoda</taxon>
        <taxon>Hexapoda</taxon>
        <taxon>Insecta</taxon>
        <taxon>Pterygota</taxon>
        <taxon>Neoptera</taxon>
        <taxon>Endopterygota</taxon>
        <taxon>Diptera</taxon>
        <taxon>Brachycera</taxon>
        <taxon>Muscomorpha</taxon>
        <taxon>Platypezoidea</taxon>
        <taxon>Phoridae</taxon>
        <taxon>Megaseliini</taxon>
        <taxon>Megaselia</taxon>
    </lineage>
</organism>
<reference evidence="1" key="2">
    <citation type="submission" date="2015-06" db="UniProtKB">
        <authorList>
            <consortium name="EnsemblMetazoa"/>
        </authorList>
    </citation>
    <scope>IDENTIFICATION</scope>
</reference>
<sequence>MLAGISSIVCKIINSIIKREVYWNTENTCHTGLFIIETCCVYSGVGAAKVYLPDDSFSP</sequence>
<dbReference type="EMBL" id="CAQQ02390002">
    <property type="status" value="NOT_ANNOTATED_CDS"/>
    <property type="molecule type" value="Genomic_DNA"/>
</dbReference>
<keyword evidence="2" id="KW-1185">Reference proteome</keyword>
<dbReference type="EMBL" id="CAQQ02390003">
    <property type="status" value="NOT_ANNOTATED_CDS"/>
    <property type="molecule type" value="Genomic_DNA"/>
</dbReference>